<dbReference type="InterPro" id="IPR026046">
    <property type="entry name" value="UBIAD1"/>
</dbReference>
<evidence type="ECO:0000313" key="4">
    <source>
        <dbReference type="Proteomes" id="UP000631114"/>
    </source>
</evidence>
<evidence type="ECO:0000256" key="1">
    <source>
        <dbReference type="ARBA" id="ARBA00022679"/>
    </source>
</evidence>
<accession>A0A835II52</accession>
<protein>
    <submittedName>
        <fullName evidence="3">Uncharacterized protein</fullName>
    </submittedName>
</protein>
<dbReference type="GO" id="GO:0042372">
    <property type="term" value="P:phylloquinone biosynthetic process"/>
    <property type="evidence" value="ECO:0007669"/>
    <property type="project" value="TreeGrafter"/>
</dbReference>
<feature type="transmembrane region" description="Helical" evidence="2">
    <location>
        <begin position="65"/>
        <end position="88"/>
    </location>
</feature>
<gene>
    <name evidence="3" type="ORF">IFM89_032834</name>
</gene>
<dbReference type="AlphaFoldDB" id="A0A835II52"/>
<reference evidence="3 4" key="1">
    <citation type="submission" date="2020-10" db="EMBL/GenBank/DDBJ databases">
        <title>The Coptis chinensis genome and diversification of protoberbering-type alkaloids.</title>
        <authorList>
            <person name="Wang B."/>
            <person name="Shu S."/>
            <person name="Song C."/>
            <person name="Liu Y."/>
        </authorList>
    </citation>
    <scope>NUCLEOTIDE SEQUENCE [LARGE SCALE GENOMIC DNA]</scope>
    <source>
        <strain evidence="3">HL-2020</strain>
        <tissue evidence="3">Leaf</tissue>
    </source>
</reference>
<keyword evidence="2" id="KW-1133">Transmembrane helix</keyword>
<sequence length="130" mass="14032">VGSATTYLQVGVFSASRFFLLLASSIPVITRLNLSNDVYDFDTGADKNKKESIVNMVGSSEMLHLPLTGTVISASLLIGFTTSLIIFCSHFHQVDGDRDVGKTSPLGLCALTLPIEILVVRFVEEDHTVS</sequence>
<keyword evidence="4" id="KW-1185">Reference proteome</keyword>
<dbReference type="GO" id="GO:0004659">
    <property type="term" value="F:prenyltransferase activity"/>
    <property type="evidence" value="ECO:0007669"/>
    <property type="project" value="InterPro"/>
</dbReference>
<dbReference type="OrthoDB" id="5263at2759"/>
<dbReference type="PANTHER" id="PTHR13929:SF0">
    <property type="entry name" value="UBIA PRENYLTRANSFERASE DOMAIN-CONTAINING PROTEIN 1"/>
    <property type="match status" value="1"/>
</dbReference>
<dbReference type="PANTHER" id="PTHR13929">
    <property type="entry name" value="1,4-DIHYDROXY-2-NAPHTHOATE OCTAPRENYLTRANSFERASE"/>
    <property type="match status" value="1"/>
</dbReference>
<name>A0A835II52_9MAGN</name>
<keyword evidence="2" id="KW-0812">Transmembrane</keyword>
<dbReference type="Proteomes" id="UP000631114">
    <property type="component" value="Unassembled WGS sequence"/>
</dbReference>
<organism evidence="3 4">
    <name type="scientific">Coptis chinensis</name>
    <dbReference type="NCBI Taxonomy" id="261450"/>
    <lineage>
        <taxon>Eukaryota</taxon>
        <taxon>Viridiplantae</taxon>
        <taxon>Streptophyta</taxon>
        <taxon>Embryophyta</taxon>
        <taxon>Tracheophyta</taxon>
        <taxon>Spermatophyta</taxon>
        <taxon>Magnoliopsida</taxon>
        <taxon>Ranunculales</taxon>
        <taxon>Ranunculaceae</taxon>
        <taxon>Coptidoideae</taxon>
        <taxon>Coptis</taxon>
    </lineage>
</organism>
<feature type="non-terminal residue" evidence="3">
    <location>
        <position position="130"/>
    </location>
</feature>
<dbReference type="EMBL" id="JADFTS010000003">
    <property type="protein sequence ID" value="KAF9616872.1"/>
    <property type="molecule type" value="Genomic_DNA"/>
</dbReference>
<evidence type="ECO:0000256" key="2">
    <source>
        <dbReference type="SAM" id="Phobius"/>
    </source>
</evidence>
<keyword evidence="2" id="KW-0472">Membrane</keyword>
<evidence type="ECO:0000313" key="3">
    <source>
        <dbReference type="EMBL" id="KAF9616872.1"/>
    </source>
</evidence>
<comment type="caution">
    <text evidence="3">The sequence shown here is derived from an EMBL/GenBank/DDBJ whole genome shotgun (WGS) entry which is preliminary data.</text>
</comment>
<proteinExistence type="predicted"/>
<feature type="transmembrane region" description="Helical" evidence="2">
    <location>
        <begin position="7"/>
        <end position="29"/>
    </location>
</feature>
<keyword evidence="1" id="KW-0808">Transferase</keyword>